<dbReference type="Pfam" id="PF01435">
    <property type="entry name" value="Peptidase_M48"/>
    <property type="match status" value="1"/>
</dbReference>
<accession>A0A4Y9VVX9</accession>
<keyword evidence="10" id="KW-1185">Reference proteome</keyword>
<sequence>MKLHLPQPFYTKFNLALVLSLTLMINACGVNPVTKKREFQFVSEAQEISIGTQNYAPTRQSQGGDYVLDPELTAYIQSVGNKLAAVSDRKLPYEFNLLNDSVPNAWAMPGGKIAFNRGLLYELNSEAELAAVMGHELVHAAARHGAQGMERGIFLQGAMIAVGIGAQNTDYANLIVGGAQAGAQLVNSKYGRDAESESDLYGMQYMKKAGYDPAAAVTLQETFVRLSADRKSNFIDGLFASHPPSEARVEANKATLAQIGAGGDWGKEVYKQKTAKLRATQGAYKAYDDAVKALSEKNIDKAKTLINQAIAGEPREARFQELLGDIALTEKKPQDALKLYAKAIKLQPDYFKPHIQSGIALFNMGKKAEAEPYLKRANELLPTAPGHALLGQIAEDRGQTDIALQHYQVAASSNSDIGKDAITRAVRIDLPRNPAKYVKSGIQHDNYGNLFAVVQNDTTVSLRSVQVRVIKYNAAGRAIAQSQPLLISSGVAPGKRSQVAVGEHVATPQEANLYKVVVESAEIAQ</sequence>
<evidence type="ECO:0000259" key="8">
    <source>
        <dbReference type="Pfam" id="PF01435"/>
    </source>
</evidence>
<comment type="cofactor">
    <cofactor evidence="1">
        <name>Zn(2+)</name>
        <dbReference type="ChEBI" id="CHEBI:29105"/>
    </cofactor>
</comment>
<evidence type="ECO:0000256" key="3">
    <source>
        <dbReference type="ARBA" id="ARBA00022723"/>
    </source>
</evidence>
<keyword evidence="4" id="KW-0378">Hydrolase</keyword>
<dbReference type="AlphaFoldDB" id="A0A4Y9VVX9"/>
<dbReference type="SUPFAM" id="SSF48452">
    <property type="entry name" value="TPR-like"/>
    <property type="match status" value="1"/>
</dbReference>
<dbReference type="PROSITE" id="PS50005">
    <property type="entry name" value="TPR"/>
    <property type="match status" value="1"/>
</dbReference>
<evidence type="ECO:0000256" key="5">
    <source>
        <dbReference type="ARBA" id="ARBA00022833"/>
    </source>
</evidence>
<dbReference type="SMART" id="SM00028">
    <property type="entry name" value="TPR"/>
    <property type="match status" value="2"/>
</dbReference>
<evidence type="ECO:0000256" key="6">
    <source>
        <dbReference type="ARBA" id="ARBA00023049"/>
    </source>
</evidence>
<keyword evidence="7" id="KW-0802">TPR repeat</keyword>
<dbReference type="RefSeq" id="WP_135276159.1">
    <property type="nucleotide sequence ID" value="NZ_PQVH01000001.1"/>
</dbReference>
<dbReference type="InterPro" id="IPR051156">
    <property type="entry name" value="Mito/Outer_Membr_Metalloprot"/>
</dbReference>
<evidence type="ECO:0000256" key="7">
    <source>
        <dbReference type="PROSITE-ProRule" id="PRU00339"/>
    </source>
</evidence>
<dbReference type="InterPro" id="IPR011990">
    <property type="entry name" value="TPR-like_helical_dom_sf"/>
</dbReference>
<organism evidence="9 10">
    <name type="scientific">Methylotenera oryzisoli</name>
    <dbReference type="NCBI Taxonomy" id="2080758"/>
    <lineage>
        <taxon>Bacteria</taxon>
        <taxon>Pseudomonadati</taxon>
        <taxon>Pseudomonadota</taxon>
        <taxon>Betaproteobacteria</taxon>
        <taxon>Nitrosomonadales</taxon>
        <taxon>Methylophilaceae</taxon>
        <taxon>Methylotenera</taxon>
    </lineage>
</organism>
<comment type="caution">
    <text evidence="9">The sequence shown here is derived from an EMBL/GenBank/DDBJ whole genome shotgun (WGS) entry which is preliminary data.</text>
</comment>
<dbReference type="GO" id="GO:0046872">
    <property type="term" value="F:metal ion binding"/>
    <property type="evidence" value="ECO:0007669"/>
    <property type="project" value="UniProtKB-KW"/>
</dbReference>
<evidence type="ECO:0000313" key="9">
    <source>
        <dbReference type="EMBL" id="TFW73377.1"/>
    </source>
</evidence>
<evidence type="ECO:0000256" key="2">
    <source>
        <dbReference type="ARBA" id="ARBA00022670"/>
    </source>
</evidence>
<name>A0A4Y9VVX9_9PROT</name>
<dbReference type="InterPro" id="IPR019734">
    <property type="entry name" value="TPR_rpt"/>
</dbReference>
<evidence type="ECO:0000256" key="4">
    <source>
        <dbReference type="ARBA" id="ARBA00022801"/>
    </source>
</evidence>
<keyword evidence="3" id="KW-0479">Metal-binding</keyword>
<reference evidence="9 10" key="1">
    <citation type="submission" date="2018-02" db="EMBL/GenBank/DDBJ databases">
        <title>A novel lanthanide dependent methylotroph, Methylotenera sp. La3113.</title>
        <authorList>
            <person name="Lv H."/>
            <person name="Tani A."/>
        </authorList>
    </citation>
    <scope>NUCLEOTIDE SEQUENCE [LARGE SCALE GENOMIC DNA]</scope>
    <source>
        <strain evidence="9 10">La3113</strain>
    </source>
</reference>
<dbReference type="InterPro" id="IPR001915">
    <property type="entry name" value="Peptidase_M48"/>
</dbReference>
<keyword evidence="6" id="KW-0482">Metalloprotease</keyword>
<gene>
    <name evidence="9" type="ORF">C3Y98_00380</name>
</gene>
<dbReference type="Gene3D" id="1.25.40.10">
    <property type="entry name" value="Tetratricopeptide repeat domain"/>
    <property type="match status" value="1"/>
</dbReference>
<feature type="repeat" description="TPR" evidence="7">
    <location>
        <begin position="317"/>
        <end position="350"/>
    </location>
</feature>
<dbReference type="Proteomes" id="UP000297706">
    <property type="component" value="Unassembled WGS sequence"/>
</dbReference>
<dbReference type="GO" id="GO:0051603">
    <property type="term" value="P:proteolysis involved in protein catabolic process"/>
    <property type="evidence" value="ECO:0007669"/>
    <property type="project" value="TreeGrafter"/>
</dbReference>
<evidence type="ECO:0000256" key="1">
    <source>
        <dbReference type="ARBA" id="ARBA00001947"/>
    </source>
</evidence>
<dbReference type="OrthoDB" id="9810445at2"/>
<protein>
    <submittedName>
        <fullName evidence="9">Peptidase M48</fullName>
    </submittedName>
</protein>
<keyword evidence="5" id="KW-0862">Zinc</keyword>
<dbReference type="PANTHER" id="PTHR22726">
    <property type="entry name" value="METALLOENDOPEPTIDASE OMA1"/>
    <property type="match status" value="1"/>
</dbReference>
<dbReference type="PANTHER" id="PTHR22726:SF1">
    <property type="entry name" value="METALLOENDOPEPTIDASE OMA1, MITOCHONDRIAL"/>
    <property type="match status" value="1"/>
</dbReference>
<keyword evidence="2" id="KW-0645">Protease</keyword>
<dbReference type="EMBL" id="PQVH01000001">
    <property type="protein sequence ID" value="TFW73377.1"/>
    <property type="molecule type" value="Genomic_DNA"/>
</dbReference>
<dbReference type="GO" id="GO:0016020">
    <property type="term" value="C:membrane"/>
    <property type="evidence" value="ECO:0007669"/>
    <property type="project" value="TreeGrafter"/>
</dbReference>
<dbReference type="GO" id="GO:0004222">
    <property type="term" value="F:metalloendopeptidase activity"/>
    <property type="evidence" value="ECO:0007669"/>
    <property type="project" value="InterPro"/>
</dbReference>
<proteinExistence type="predicted"/>
<evidence type="ECO:0000313" key="10">
    <source>
        <dbReference type="Proteomes" id="UP000297706"/>
    </source>
</evidence>
<dbReference type="Pfam" id="PF13432">
    <property type="entry name" value="TPR_16"/>
    <property type="match status" value="1"/>
</dbReference>
<dbReference type="Gene3D" id="3.30.2010.10">
    <property type="entry name" value="Metalloproteases ('zincins'), catalytic domain"/>
    <property type="match status" value="1"/>
</dbReference>
<feature type="domain" description="Peptidase M48" evidence="8">
    <location>
        <begin position="72"/>
        <end position="251"/>
    </location>
</feature>